<organism evidence="7">
    <name type="scientific">freshwater metagenome</name>
    <dbReference type="NCBI Taxonomy" id="449393"/>
    <lineage>
        <taxon>unclassified sequences</taxon>
        <taxon>metagenomes</taxon>
        <taxon>ecological metagenomes</taxon>
    </lineage>
</organism>
<sequence>MTRQTKNDNRALKLMIAPAFILLLGALVPFGKGVWTSLTNSKLYSSQSNTFIWFENYRAMFTNSIFLQGLKTLVIFVVSVLVIQFILGIMIAHLLNTKTRFTKISRSILVIPLLIPPVVASLLWKTLMWPTDGVLNWILGLVNLGPYQWLTSPTTALFSTIIIDTWIYLPFVTIILLSGLQSVSQDQIEAAKLDGANSWQIFKYVSLPWLVPYIFLAGLFRGADAIKTFDVIYSTTRGGPIDSTRVLHIQAYEEGFRWANAGSAMAIVLFLWFMVYLFSNTLIRFSKLRDNRGLIS</sequence>
<feature type="transmembrane region" description="Helical" evidence="5">
    <location>
        <begin position="73"/>
        <end position="95"/>
    </location>
</feature>
<dbReference type="AlphaFoldDB" id="A0A6J7A8Y6"/>
<dbReference type="GO" id="GO:0055085">
    <property type="term" value="P:transmembrane transport"/>
    <property type="evidence" value="ECO:0007669"/>
    <property type="project" value="InterPro"/>
</dbReference>
<dbReference type="GO" id="GO:0016020">
    <property type="term" value="C:membrane"/>
    <property type="evidence" value="ECO:0007669"/>
    <property type="project" value="UniProtKB-SubCell"/>
</dbReference>
<dbReference type="CDD" id="cd06261">
    <property type="entry name" value="TM_PBP2"/>
    <property type="match status" value="1"/>
</dbReference>
<feature type="transmembrane region" description="Helical" evidence="5">
    <location>
        <begin position="156"/>
        <end position="180"/>
    </location>
</feature>
<comment type="subcellular location">
    <subcellularLocation>
        <location evidence="1">Membrane</location>
        <topology evidence="1">Multi-pass membrane protein</topology>
    </subcellularLocation>
</comment>
<dbReference type="Pfam" id="PF00528">
    <property type="entry name" value="BPD_transp_1"/>
    <property type="match status" value="1"/>
</dbReference>
<dbReference type="PANTHER" id="PTHR43759:SF1">
    <property type="entry name" value="GLUCOSE IMPORT SYSTEM PERMEASE PROTEIN GLCT"/>
    <property type="match status" value="1"/>
</dbReference>
<dbReference type="SUPFAM" id="SSF161098">
    <property type="entry name" value="MetI-like"/>
    <property type="match status" value="1"/>
</dbReference>
<evidence type="ECO:0000256" key="4">
    <source>
        <dbReference type="ARBA" id="ARBA00023136"/>
    </source>
</evidence>
<accession>A0A6J7A8Y6</accession>
<dbReference type="PANTHER" id="PTHR43759">
    <property type="entry name" value="TREHALOSE TRANSPORT SYSTEM PERMEASE PROTEIN SUGA"/>
    <property type="match status" value="1"/>
</dbReference>
<evidence type="ECO:0000256" key="1">
    <source>
        <dbReference type="ARBA" id="ARBA00004141"/>
    </source>
</evidence>
<feature type="transmembrane region" description="Helical" evidence="5">
    <location>
        <begin position="12"/>
        <end position="31"/>
    </location>
</feature>
<name>A0A6J7A8Y6_9ZZZZ</name>
<dbReference type="InterPro" id="IPR052730">
    <property type="entry name" value="Sugar_ABC_transporter"/>
</dbReference>
<feature type="domain" description="ABC transmembrane type-1" evidence="6">
    <location>
        <begin position="70"/>
        <end position="280"/>
    </location>
</feature>
<evidence type="ECO:0000259" key="6">
    <source>
        <dbReference type="PROSITE" id="PS50928"/>
    </source>
</evidence>
<dbReference type="PROSITE" id="PS50928">
    <property type="entry name" value="ABC_TM1"/>
    <property type="match status" value="1"/>
</dbReference>
<reference evidence="7" key="1">
    <citation type="submission" date="2020-05" db="EMBL/GenBank/DDBJ databases">
        <authorList>
            <person name="Chiriac C."/>
            <person name="Salcher M."/>
            <person name="Ghai R."/>
            <person name="Kavagutti S V."/>
        </authorList>
    </citation>
    <scope>NUCLEOTIDE SEQUENCE</scope>
</reference>
<protein>
    <submittedName>
        <fullName evidence="7">Unannotated protein</fullName>
    </submittedName>
</protein>
<gene>
    <name evidence="7" type="ORF">UFOPK3167_00847</name>
</gene>
<dbReference type="EMBL" id="CAFABF010000039">
    <property type="protein sequence ID" value="CAB4829245.1"/>
    <property type="molecule type" value="Genomic_DNA"/>
</dbReference>
<keyword evidence="2 5" id="KW-0812">Transmembrane</keyword>
<dbReference type="Gene3D" id="1.10.3720.10">
    <property type="entry name" value="MetI-like"/>
    <property type="match status" value="1"/>
</dbReference>
<feature type="transmembrane region" description="Helical" evidence="5">
    <location>
        <begin position="258"/>
        <end position="279"/>
    </location>
</feature>
<evidence type="ECO:0000256" key="3">
    <source>
        <dbReference type="ARBA" id="ARBA00022989"/>
    </source>
</evidence>
<evidence type="ECO:0000256" key="2">
    <source>
        <dbReference type="ARBA" id="ARBA00022692"/>
    </source>
</evidence>
<feature type="transmembrane region" description="Helical" evidence="5">
    <location>
        <begin position="201"/>
        <end position="220"/>
    </location>
</feature>
<evidence type="ECO:0000256" key="5">
    <source>
        <dbReference type="SAM" id="Phobius"/>
    </source>
</evidence>
<dbReference type="InterPro" id="IPR035906">
    <property type="entry name" value="MetI-like_sf"/>
</dbReference>
<keyword evidence="3 5" id="KW-1133">Transmembrane helix</keyword>
<dbReference type="InterPro" id="IPR000515">
    <property type="entry name" value="MetI-like"/>
</dbReference>
<keyword evidence="4 5" id="KW-0472">Membrane</keyword>
<evidence type="ECO:0000313" key="7">
    <source>
        <dbReference type="EMBL" id="CAB4829245.1"/>
    </source>
</evidence>
<proteinExistence type="predicted"/>
<feature type="transmembrane region" description="Helical" evidence="5">
    <location>
        <begin position="107"/>
        <end position="127"/>
    </location>
</feature>